<accession>A0A1L7CT89</accession>
<dbReference type="Proteomes" id="UP000185434">
    <property type="component" value="Chromosome"/>
</dbReference>
<name>A0A1L7CT89_9CORY</name>
<evidence type="ECO:0000259" key="3">
    <source>
        <dbReference type="PROSITE" id="PS50977"/>
    </source>
</evidence>
<organism evidence="4 5">
    <name type="scientific">Corynebacterium frankenforstense DSM 45800</name>
    <dbReference type="NCBI Taxonomy" id="1437875"/>
    <lineage>
        <taxon>Bacteria</taxon>
        <taxon>Bacillati</taxon>
        <taxon>Actinomycetota</taxon>
        <taxon>Actinomycetes</taxon>
        <taxon>Mycobacteriales</taxon>
        <taxon>Corynebacteriaceae</taxon>
        <taxon>Corynebacterium</taxon>
    </lineage>
</organism>
<dbReference type="AlphaFoldDB" id="A0A1L7CT89"/>
<keyword evidence="1 2" id="KW-0238">DNA-binding</keyword>
<evidence type="ECO:0000313" key="4">
    <source>
        <dbReference type="EMBL" id="APT89047.1"/>
    </source>
</evidence>
<dbReference type="InterPro" id="IPR050109">
    <property type="entry name" value="HTH-type_TetR-like_transc_reg"/>
</dbReference>
<dbReference type="GO" id="GO:0000976">
    <property type="term" value="F:transcription cis-regulatory region binding"/>
    <property type="evidence" value="ECO:0007669"/>
    <property type="project" value="TreeGrafter"/>
</dbReference>
<evidence type="ECO:0000256" key="1">
    <source>
        <dbReference type="ARBA" id="ARBA00023125"/>
    </source>
</evidence>
<sequence>MDPDAPAPRNPRHDPGRRDRIIDAALDVIADDGVEGTSLRKIAARAGVPLGSLTYYFDGREDLIAEAFLRFTDLSAAEFRTAFAAADDLASAREAVVSALTSESTVAERGVSLSIEIYALALRAPRYRAIFLRWVRRCREAMSRHFDWPTTLVLDSLYEGLLIHRHLQNHAHDEALIRLAVERITPPESYHGTGEPSGPPPEERFL</sequence>
<dbReference type="PROSITE" id="PS50977">
    <property type="entry name" value="HTH_TETR_2"/>
    <property type="match status" value="1"/>
</dbReference>
<gene>
    <name evidence="4" type="ORF">CFRA_07040</name>
</gene>
<evidence type="ECO:0000256" key="2">
    <source>
        <dbReference type="PROSITE-ProRule" id="PRU00335"/>
    </source>
</evidence>
<dbReference type="STRING" id="1437875.CFRA_07040"/>
<proteinExistence type="predicted"/>
<dbReference type="InterPro" id="IPR009057">
    <property type="entry name" value="Homeodomain-like_sf"/>
</dbReference>
<reference evidence="4 5" key="1">
    <citation type="submission" date="2014-08" db="EMBL/GenBank/DDBJ databases">
        <title>Complete genome sequence of Corynebacterium frankenforstense ST18(T) (=DSM 45800(T)), isolated from raw cow milk.</title>
        <authorList>
            <person name="Ruckert C."/>
            <person name="Albersmeier A."/>
            <person name="Winkler A."/>
            <person name="Lipski A."/>
            <person name="Kalinowski J."/>
        </authorList>
    </citation>
    <scope>NUCLEOTIDE SEQUENCE [LARGE SCALE GENOMIC DNA]</scope>
    <source>
        <strain evidence="4 5">ST18</strain>
    </source>
</reference>
<dbReference type="InterPro" id="IPR001647">
    <property type="entry name" value="HTH_TetR"/>
</dbReference>
<keyword evidence="5" id="KW-1185">Reference proteome</keyword>
<feature type="domain" description="HTH tetR-type" evidence="3">
    <location>
        <begin position="15"/>
        <end position="75"/>
    </location>
</feature>
<evidence type="ECO:0000313" key="5">
    <source>
        <dbReference type="Proteomes" id="UP000185434"/>
    </source>
</evidence>
<feature type="DNA-binding region" description="H-T-H motif" evidence="2">
    <location>
        <begin position="38"/>
        <end position="57"/>
    </location>
</feature>
<dbReference type="EMBL" id="CP009247">
    <property type="protein sequence ID" value="APT89047.1"/>
    <property type="molecule type" value="Genomic_DNA"/>
</dbReference>
<dbReference type="PANTHER" id="PTHR30055">
    <property type="entry name" value="HTH-TYPE TRANSCRIPTIONAL REGULATOR RUTR"/>
    <property type="match status" value="1"/>
</dbReference>
<dbReference type="GO" id="GO:0003700">
    <property type="term" value="F:DNA-binding transcription factor activity"/>
    <property type="evidence" value="ECO:0007669"/>
    <property type="project" value="TreeGrafter"/>
</dbReference>
<dbReference type="PRINTS" id="PR00455">
    <property type="entry name" value="HTHTETR"/>
</dbReference>
<dbReference type="Pfam" id="PF00440">
    <property type="entry name" value="TetR_N"/>
    <property type="match status" value="1"/>
</dbReference>
<dbReference type="Gene3D" id="1.10.357.10">
    <property type="entry name" value="Tetracycline Repressor, domain 2"/>
    <property type="match status" value="1"/>
</dbReference>
<dbReference type="PANTHER" id="PTHR30055:SF226">
    <property type="entry name" value="HTH-TYPE TRANSCRIPTIONAL REGULATOR PKSA"/>
    <property type="match status" value="1"/>
</dbReference>
<dbReference type="OrthoDB" id="4408384at2"/>
<dbReference type="SUPFAM" id="SSF46689">
    <property type="entry name" value="Homeodomain-like"/>
    <property type="match status" value="1"/>
</dbReference>
<dbReference type="KEGG" id="cfk:CFRA_07040"/>
<protein>
    <recommendedName>
        <fullName evidence="3">HTH tetR-type domain-containing protein</fullName>
    </recommendedName>
</protein>
<dbReference type="RefSeq" id="WP_075664031.1">
    <property type="nucleotide sequence ID" value="NZ_CP009247.1"/>
</dbReference>